<dbReference type="EMBL" id="CAMGYJ010000011">
    <property type="protein sequence ID" value="CAI0617623.1"/>
    <property type="molecule type" value="Genomic_DNA"/>
</dbReference>
<reference evidence="2" key="1">
    <citation type="submission" date="2022-08" db="EMBL/GenBank/DDBJ databases">
        <authorList>
            <person name="Gutierrez-Valencia J."/>
        </authorList>
    </citation>
    <scope>NUCLEOTIDE SEQUENCE</scope>
</reference>
<dbReference type="AlphaFoldDB" id="A0AAV0RWJ4"/>
<feature type="region of interest" description="Disordered" evidence="1">
    <location>
        <begin position="1"/>
        <end position="26"/>
    </location>
</feature>
<organism evidence="2 3">
    <name type="scientific">Linum tenue</name>
    <dbReference type="NCBI Taxonomy" id="586396"/>
    <lineage>
        <taxon>Eukaryota</taxon>
        <taxon>Viridiplantae</taxon>
        <taxon>Streptophyta</taxon>
        <taxon>Embryophyta</taxon>
        <taxon>Tracheophyta</taxon>
        <taxon>Spermatophyta</taxon>
        <taxon>Magnoliopsida</taxon>
        <taxon>eudicotyledons</taxon>
        <taxon>Gunneridae</taxon>
        <taxon>Pentapetalae</taxon>
        <taxon>rosids</taxon>
        <taxon>fabids</taxon>
        <taxon>Malpighiales</taxon>
        <taxon>Linaceae</taxon>
        <taxon>Linum</taxon>
    </lineage>
</organism>
<dbReference type="Proteomes" id="UP001154282">
    <property type="component" value="Unassembled WGS sequence"/>
</dbReference>
<accession>A0AAV0RWJ4</accession>
<sequence>MMRERREQDSHLSHRAEETETGEKERTSCRLWIRMQVGCTNCGMRLQGRNDAEVFQGRGREGRLQRRGEIEVLEKRKSI</sequence>
<name>A0AAV0RWJ4_9ROSI</name>
<protein>
    <submittedName>
        <fullName evidence="2">Uncharacterized protein</fullName>
    </submittedName>
</protein>
<keyword evidence="3" id="KW-1185">Reference proteome</keyword>
<gene>
    <name evidence="2" type="ORF">LITE_LOCUS50327</name>
</gene>
<evidence type="ECO:0000313" key="3">
    <source>
        <dbReference type="Proteomes" id="UP001154282"/>
    </source>
</evidence>
<proteinExistence type="predicted"/>
<comment type="caution">
    <text evidence="2">The sequence shown here is derived from an EMBL/GenBank/DDBJ whole genome shotgun (WGS) entry which is preliminary data.</text>
</comment>
<evidence type="ECO:0000256" key="1">
    <source>
        <dbReference type="SAM" id="MobiDB-lite"/>
    </source>
</evidence>
<evidence type="ECO:0000313" key="2">
    <source>
        <dbReference type="EMBL" id="CAI0617623.1"/>
    </source>
</evidence>